<reference evidence="1" key="2">
    <citation type="journal article" date="2023" name="IMA Fungus">
        <title>Comparative genomic study of the Penicillium genus elucidates a diverse pangenome and 15 lateral gene transfer events.</title>
        <authorList>
            <person name="Petersen C."/>
            <person name="Sorensen T."/>
            <person name="Nielsen M.R."/>
            <person name="Sondergaard T.E."/>
            <person name="Sorensen J.L."/>
            <person name="Fitzpatrick D.A."/>
            <person name="Frisvad J.C."/>
            <person name="Nielsen K.L."/>
        </authorList>
    </citation>
    <scope>NUCLEOTIDE SEQUENCE</scope>
    <source>
        <strain evidence="1">IBT 16849</strain>
    </source>
</reference>
<sequence>MDGVGHALLLIGKLQTRTCRRDCSMIRCAHNLTAGEPEEDRSQGALQVKVHKYTSSLTFLVRRPGHEPTISFA</sequence>
<dbReference type="Proteomes" id="UP001150879">
    <property type="component" value="Unassembled WGS sequence"/>
</dbReference>
<organism evidence="1 2">
    <name type="scientific">Penicillium cf. griseofulvum</name>
    <dbReference type="NCBI Taxonomy" id="2972120"/>
    <lineage>
        <taxon>Eukaryota</taxon>
        <taxon>Fungi</taxon>
        <taxon>Dikarya</taxon>
        <taxon>Ascomycota</taxon>
        <taxon>Pezizomycotina</taxon>
        <taxon>Eurotiomycetes</taxon>
        <taxon>Eurotiomycetidae</taxon>
        <taxon>Eurotiales</taxon>
        <taxon>Aspergillaceae</taxon>
        <taxon>Penicillium</taxon>
    </lineage>
</organism>
<dbReference type="EMBL" id="JAPQKP010000006">
    <property type="protein sequence ID" value="KAJ5185736.1"/>
    <property type="molecule type" value="Genomic_DNA"/>
</dbReference>
<evidence type="ECO:0000313" key="2">
    <source>
        <dbReference type="Proteomes" id="UP001150879"/>
    </source>
</evidence>
<accession>A0A9W9IY58</accession>
<reference evidence="1" key="1">
    <citation type="submission" date="2022-11" db="EMBL/GenBank/DDBJ databases">
        <authorList>
            <person name="Petersen C."/>
        </authorList>
    </citation>
    <scope>NUCLEOTIDE SEQUENCE</scope>
    <source>
        <strain evidence="1">IBT 16849</strain>
    </source>
</reference>
<comment type="caution">
    <text evidence="1">The sequence shown here is derived from an EMBL/GenBank/DDBJ whole genome shotgun (WGS) entry which is preliminary data.</text>
</comment>
<name>A0A9W9IY58_9EURO</name>
<keyword evidence="2" id="KW-1185">Reference proteome</keyword>
<dbReference type="AlphaFoldDB" id="A0A9W9IY58"/>
<gene>
    <name evidence="1" type="ORF">N7472_010576</name>
</gene>
<evidence type="ECO:0000313" key="1">
    <source>
        <dbReference type="EMBL" id="KAJ5185736.1"/>
    </source>
</evidence>
<protein>
    <submittedName>
        <fullName evidence="1">Uncharacterized protein</fullName>
    </submittedName>
</protein>
<proteinExistence type="predicted"/>